<dbReference type="Gene3D" id="3.30.65.10">
    <property type="entry name" value="Bacterial Topoisomerase I, domain 1"/>
    <property type="match status" value="2"/>
</dbReference>
<geneLocation type="plasmid" evidence="18 19">
    <name>unnamed1</name>
</geneLocation>
<dbReference type="InterPro" id="IPR023406">
    <property type="entry name" value="Topo_IA_AS"/>
</dbReference>
<dbReference type="InterPro" id="IPR034144">
    <property type="entry name" value="TOPRIM_TopoIII"/>
</dbReference>
<keyword evidence="18" id="KW-0614">Plasmid</keyword>
<dbReference type="Gene3D" id="1.10.460.10">
    <property type="entry name" value="Topoisomerase I, domain 2"/>
    <property type="match status" value="1"/>
</dbReference>
<accession>A0ABX5RN87</accession>
<evidence type="ECO:0000259" key="17">
    <source>
        <dbReference type="PROSITE" id="PS52039"/>
    </source>
</evidence>
<dbReference type="EMBL" id="CP036314">
    <property type="protein sequence ID" value="QBH15701.1"/>
    <property type="molecule type" value="Genomic_DNA"/>
</dbReference>
<organism evidence="18 19">
    <name type="scientific">Desulfobacter hydrogenophilus</name>
    <dbReference type="NCBI Taxonomy" id="2291"/>
    <lineage>
        <taxon>Bacteria</taxon>
        <taxon>Pseudomonadati</taxon>
        <taxon>Thermodesulfobacteriota</taxon>
        <taxon>Desulfobacteria</taxon>
        <taxon>Desulfobacterales</taxon>
        <taxon>Desulfobacteraceae</taxon>
        <taxon>Desulfobacter</taxon>
    </lineage>
</organism>
<dbReference type="CDD" id="cd00186">
    <property type="entry name" value="TOP1Ac"/>
    <property type="match status" value="1"/>
</dbReference>
<dbReference type="SMART" id="SM00436">
    <property type="entry name" value="TOP1Bc"/>
    <property type="match status" value="1"/>
</dbReference>
<dbReference type="InterPro" id="IPR003602">
    <property type="entry name" value="Topo_IA_DNA-bd_dom"/>
</dbReference>
<dbReference type="InterPro" id="IPR013498">
    <property type="entry name" value="Topo_IA_Znf"/>
</dbReference>
<evidence type="ECO:0000256" key="8">
    <source>
        <dbReference type="ARBA" id="ARBA00022842"/>
    </source>
</evidence>
<gene>
    <name evidence="18" type="ORF">EYB58_22775</name>
</gene>
<dbReference type="SMART" id="SM00493">
    <property type="entry name" value="TOPRIM"/>
    <property type="match status" value="1"/>
</dbReference>
<keyword evidence="10" id="KW-0238">DNA-binding</keyword>
<dbReference type="Gene3D" id="1.10.290.10">
    <property type="entry name" value="Topoisomerase I, domain 4"/>
    <property type="match status" value="1"/>
</dbReference>
<evidence type="ECO:0000256" key="12">
    <source>
        <dbReference type="ARBA" id="ARBA00030003"/>
    </source>
</evidence>
<dbReference type="InterPro" id="IPR013824">
    <property type="entry name" value="Topo_IA_cen_sub1"/>
</dbReference>
<dbReference type="EC" id="5.6.2.1" evidence="3"/>
<evidence type="ECO:0000256" key="6">
    <source>
        <dbReference type="ARBA" id="ARBA00022771"/>
    </source>
</evidence>
<keyword evidence="19" id="KW-1185">Reference proteome</keyword>
<evidence type="ECO:0000313" key="18">
    <source>
        <dbReference type="EMBL" id="QBH15701.1"/>
    </source>
</evidence>
<dbReference type="CDD" id="cd03362">
    <property type="entry name" value="TOPRIM_TopoIA_TopoIII"/>
    <property type="match status" value="1"/>
</dbReference>
<dbReference type="Gene3D" id="3.40.50.140">
    <property type="match status" value="1"/>
</dbReference>
<comment type="similarity">
    <text evidence="2">Belongs to the type IA topoisomerase family.</text>
</comment>
<dbReference type="SUPFAM" id="SSF56712">
    <property type="entry name" value="Prokaryotic type I DNA topoisomerase"/>
    <property type="match status" value="1"/>
</dbReference>
<keyword evidence="5" id="KW-0677">Repeat</keyword>
<dbReference type="Pfam" id="PF01396">
    <property type="entry name" value="Zn_ribbon_Top1"/>
    <property type="match status" value="2"/>
</dbReference>
<evidence type="ECO:0000256" key="1">
    <source>
        <dbReference type="ARBA" id="ARBA00000213"/>
    </source>
</evidence>
<dbReference type="InterPro" id="IPR013825">
    <property type="entry name" value="Topo_IA_cen_sub2"/>
</dbReference>
<dbReference type="InterPro" id="IPR006171">
    <property type="entry name" value="TOPRIM_dom"/>
</dbReference>
<keyword evidence="7" id="KW-0862">Zinc</keyword>
<dbReference type="InterPro" id="IPR000380">
    <property type="entry name" value="Topo_IA"/>
</dbReference>
<evidence type="ECO:0000256" key="14">
    <source>
        <dbReference type="ARBA" id="ARBA00032235"/>
    </source>
</evidence>
<protein>
    <recommendedName>
        <fullName evidence="3">DNA topoisomerase</fullName>
        <ecNumber evidence="3">5.6.2.1</ecNumber>
    </recommendedName>
    <alternativeName>
        <fullName evidence="15">Omega-protein</fullName>
    </alternativeName>
    <alternativeName>
        <fullName evidence="14">Relaxing enzyme</fullName>
    </alternativeName>
    <alternativeName>
        <fullName evidence="12">Swivelase</fullName>
    </alternativeName>
    <alternativeName>
        <fullName evidence="13">Untwisting enzyme</fullName>
    </alternativeName>
</protein>
<evidence type="ECO:0000256" key="7">
    <source>
        <dbReference type="ARBA" id="ARBA00022833"/>
    </source>
</evidence>
<dbReference type="InterPro" id="IPR003601">
    <property type="entry name" value="Topo_IA_2"/>
</dbReference>
<dbReference type="Proteomes" id="UP000293902">
    <property type="component" value="Plasmid unnamed1"/>
</dbReference>
<evidence type="ECO:0000256" key="5">
    <source>
        <dbReference type="ARBA" id="ARBA00022737"/>
    </source>
</evidence>
<reference evidence="18 19" key="1">
    <citation type="submission" date="2019-02" db="EMBL/GenBank/DDBJ databases">
        <title>Complete genome sequence of Desulfobacter hydrogenophilus AcRS1.</title>
        <authorList>
            <person name="Marietou A."/>
            <person name="Lund M.B."/>
            <person name="Marshall I.P.G."/>
            <person name="Schreiber L."/>
            <person name="Jorgensen B."/>
        </authorList>
    </citation>
    <scope>NUCLEOTIDE SEQUENCE [LARGE SCALE GENOMIC DNA]</scope>
    <source>
        <strain evidence="18 19">AcRS1</strain>
        <plasmid evidence="18 19">unnamed1</plasmid>
    </source>
</reference>
<dbReference type="SMART" id="SM00437">
    <property type="entry name" value="TOP1Ac"/>
    <property type="match status" value="1"/>
</dbReference>
<feature type="domain" description="Topo IA-type catalytic" evidence="17">
    <location>
        <begin position="149"/>
        <end position="597"/>
    </location>
</feature>
<dbReference type="InterPro" id="IPR005738">
    <property type="entry name" value="TopoIII"/>
</dbReference>
<keyword evidence="8" id="KW-0460">Magnesium</keyword>
<dbReference type="NCBIfam" id="TIGR01056">
    <property type="entry name" value="topB"/>
    <property type="match status" value="1"/>
</dbReference>
<dbReference type="PANTHER" id="PTHR11390:SF21">
    <property type="entry name" value="DNA TOPOISOMERASE 3-ALPHA"/>
    <property type="match status" value="1"/>
</dbReference>
<dbReference type="InterPro" id="IPR023405">
    <property type="entry name" value="Topo_IA_core_domain"/>
</dbReference>
<dbReference type="Pfam" id="PF01751">
    <property type="entry name" value="Toprim"/>
    <property type="match status" value="1"/>
</dbReference>
<evidence type="ECO:0000256" key="4">
    <source>
        <dbReference type="ARBA" id="ARBA00022723"/>
    </source>
</evidence>
<keyword evidence="11" id="KW-0413">Isomerase</keyword>
<keyword evidence="6" id="KW-0863">Zinc-finger</keyword>
<evidence type="ECO:0000256" key="3">
    <source>
        <dbReference type="ARBA" id="ARBA00012891"/>
    </source>
</evidence>
<feature type="domain" description="Toprim" evidence="16">
    <location>
        <begin position="1"/>
        <end position="132"/>
    </location>
</feature>
<dbReference type="PROSITE" id="PS50880">
    <property type="entry name" value="TOPRIM"/>
    <property type="match status" value="1"/>
</dbReference>
<dbReference type="Pfam" id="PF01131">
    <property type="entry name" value="Topoisom_bac"/>
    <property type="match status" value="1"/>
</dbReference>
<dbReference type="PROSITE" id="PS52039">
    <property type="entry name" value="TOPO_IA_2"/>
    <property type="match status" value="1"/>
</dbReference>
<evidence type="ECO:0000256" key="11">
    <source>
        <dbReference type="ARBA" id="ARBA00023235"/>
    </source>
</evidence>
<dbReference type="InterPro" id="IPR013497">
    <property type="entry name" value="Topo_IA_cen"/>
</dbReference>
<evidence type="ECO:0000256" key="15">
    <source>
        <dbReference type="ARBA" id="ARBA00032877"/>
    </source>
</evidence>
<dbReference type="PROSITE" id="PS00396">
    <property type="entry name" value="TOPO_IA_1"/>
    <property type="match status" value="1"/>
</dbReference>
<dbReference type="RefSeq" id="WP_131072146.1">
    <property type="nucleotide sequence ID" value="NZ_CP036314.1"/>
</dbReference>
<evidence type="ECO:0000256" key="9">
    <source>
        <dbReference type="ARBA" id="ARBA00023029"/>
    </source>
</evidence>
<name>A0ABX5RN87_9BACT</name>
<evidence type="ECO:0000259" key="16">
    <source>
        <dbReference type="PROSITE" id="PS50880"/>
    </source>
</evidence>
<evidence type="ECO:0000256" key="10">
    <source>
        <dbReference type="ARBA" id="ARBA00023125"/>
    </source>
</evidence>
<dbReference type="PANTHER" id="PTHR11390">
    <property type="entry name" value="PROKARYOTIC DNA TOPOISOMERASE"/>
    <property type="match status" value="1"/>
</dbReference>
<dbReference type="PRINTS" id="PR00417">
    <property type="entry name" value="PRTPISMRASEI"/>
</dbReference>
<dbReference type="NCBIfam" id="NF005829">
    <property type="entry name" value="PRK07726.1"/>
    <property type="match status" value="1"/>
</dbReference>
<evidence type="ECO:0000256" key="2">
    <source>
        <dbReference type="ARBA" id="ARBA00009446"/>
    </source>
</evidence>
<evidence type="ECO:0000256" key="13">
    <source>
        <dbReference type="ARBA" id="ARBA00031985"/>
    </source>
</evidence>
<comment type="catalytic activity">
    <reaction evidence="1">
        <text>ATP-independent breakage of single-stranded DNA, followed by passage and rejoining.</text>
        <dbReference type="EC" id="5.6.2.1"/>
    </reaction>
</comment>
<evidence type="ECO:0000313" key="19">
    <source>
        <dbReference type="Proteomes" id="UP000293902"/>
    </source>
</evidence>
<sequence>MKLYIAEKPSLGREIAQSLGITKKSGSFIECGQDTVTWCFGHMFELWNPQDYGEQFQKWSFDNLPILPQDYQRKPISKTKGQIATIKKLLKNTDTVVNAGDPDREGQLLIDEVLEELAWSGPTERIWITALNSKALKHALAAPMPNADYKGLRDSAYSRSVADWVVGMNLTRAFTLLAQKAGHQGVFSVGRVQTPTIALVVNRDAEIANFKPVDYHVLTATFKSEAGIYDATWQVPENLADFNKRCLDKSVAEQIAGKIEGQKGIVRKAEKTRKKKEVELPFSLSALQTYCSKRWGMAAKKVLEIAQALYEKHKATTYPRTDCRYLASGAFSEVQETLKAIVVADNSLEKFMEACKVDAVPRCFNDKKITAHTAIVPTTEAPNINGMNDDELKVYDAIRRRYIAQFMAAYEFDSTTIITECCEEFFKTTGTTPVIWGWKEILFDDESKNKDQTSELPTVKESDPVNCEKTGVTTKQTRPPAAYTEGTLIADMENIAKYVEDKEAKKILKSETVKGIGTEATRAAIIDGLKFRGYLVVSGKNIISSDKAKEALTVLPESISNPVTTADWEFALNEIASNNGNPEKFQADIAAWVKAEIDHIKGGTVQNFKEKPGFACPNCNKQLRQRKGKNGVFWGCSGYPECTTTYPDKKGKPDLTPKKEKPAALSKFSCQGCGKPLIRRAAKKKDKRGKTQYWWGCSGFPGCRETYFDTNGKPKFKEDI</sequence>
<dbReference type="InterPro" id="IPR013826">
    <property type="entry name" value="Topo_IA_cen_sub3"/>
</dbReference>
<keyword evidence="4" id="KW-0479">Metal-binding</keyword>
<dbReference type="Gene3D" id="2.70.20.10">
    <property type="entry name" value="Topoisomerase I, domain 3"/>
    <property type="match status" value="1"/>
</dbReference>
<keyword evidence="9" id="KW-0799">Topoisomerase</keyword>
<proteinExistence type="inferred from homology"/>
<dbReference type="SUPFAM" id="SSF57783">
    <property type="entry name" value="Zinc beta-ribbon"/>
    <property type="match status" value="2"/>
</dbReference>